<keyword evidence="2" id="KW-0732">Signal</keyword>
<feature type="chain" id="PRO_5034840698" evidence="2">
    <location>
        <begin position="27"/>
        <end position="150"/>
    </location>
</feature>
<evidence type="ECO:0000256" key="1">
    <source>
        <dbReference type="SAM" id="MobiDB-lite"/>
    </source>
</evidence>
<comment type="caution">
    <text evidence="3">The sequence shown here is derived from an EMBL/GenBank/DDBJ whole genome shotgun (WGS) entry which is preliminary data.</text>
</comment>
<sequence>MLRRFATTLPLLTLLAATGLRLGSWALGYQCAAERKRIKAHTKGRPNQQPILPLPLPPNHPKLTKPPCVSPPSSPSSPRSPSAPPRRTATPLTATAASPAARPAAPRAAPTAAAPTGTARRRPSNGEAQLEDDVVEGSAAFGFTCCPPKI</sequence>
<organism evidence="3 4">
    <name type="scientific">Mycena indigotica</name>
    <dbReference type="NCBI Taxonomy" id="2126181"/>
    <lineage>
        <taxon>Eukaryota</taxon>
        <taxon>Fungi</taxon>
        <taxon>Dikarya</taxon>
        <taxon>Basidiomycota</taxon>
        <taxon>Agaricomycotina</taxon>
        <taxon>Agaricomycetes</taxon>
        <taxon>Agaricomycetidae</taxon>
        <taxon>Agaricales</taxon>
        <taxon>Marasmiineae</taxon>
        <taxon>Mycenaceae</taxon>
        <taxon>Mycena</taxon>
    </lineage>
</organism>
<dbReference type="EMBL" id="JACAZF010000003">
    <property type="protein sequence ID" value="KAF7310103.1"/>
    <property type="molecule type" value="Genomic_DNA"/>
</dbReference>
<keyword evidence="4" id="KW-1185">Reference proteome</keyword>
<dbReference type="Proteomes" id="UP000636479">
    <property type="component" value="Unassembled WGS sequence"/>
</dbReference>
<reference evidence="3" key="1">
    <citation type="submission" date="2020-05" db="EMBL/GenBank/DDBJ databases">
        <title>Mycena genomes resolve the evolution of fungal bioluminescence.</title>
        <authorList>
            <person name="Tsai I.J."/>
        </authorList>
    </citation>
    <scope>NUCLEOTIDE SEQUENCE</scope>
    <source>
        <strain evidence="3">171206Taipei</strain>
    </source>
</reference>
<accession>A0A8H6T340</accession>
<protein>
    <submittedName>
        <fullName evidence="3">Uncharacterized protein</fullName>
    </submittedName>
</protein>
<feature type="region of interest" description="Disordered" evidence="1">
    <location>
        <begin position="38"/>
        <end position="133"/>
    </location>
</feature>
<proteinExistence type="predicted"/>
<name>A0A8H6T340_9AGAR</name>
<dbReference type="AlphaFoldDB" id="A0A8H6T340"/>
<evidence type="ECO:0000313" key="4">
    <source>
        <dbReference type="Proteomes" id="UP000636479"/>
    </source>
</evidence>
<feature type="signal peptide" evidence="2">
    <location>
        <begin position="1"/>
        <end position="26"/>
    </location>
</feature>
<feature type="compositionally biased region" description="Low complexity" evidence="1">
    <location>
        <begin position="76"/>
        <end position="118"/>
    </location>
</feature>
<evidence type="ECO:0000313" key="3">
    <source>
        <dbReference type="EMBL" id="KAF7310103.1"/>
    </source>
</evidence>
<dbReference type="GeneID" id="59343184"/>
<dbReference type="RefSeq" id="XP_037223553.1">
    <property type="nucleotide sequence ID" value="XM_037360668.1"/>
</dbReference>
<gene>
    <name evidence="3" type="ORF">MIND_00383600</name>
</gene>
<evidence type="ECO:0000256" key="2">
    <source>
        <dbReference type="SAM" id="SignalP"/>
    </source>
</evidence>